<dbReference type="RefSeq" id="XP_028487789.1">
    <property type="nucleotide sequence ID" value="XM_028632632.1"/>
</dbReference>
<dbReference type="VEuPathDB" id="FungiDB:C8Q69DRAFT_504791"/>
<gene>
    <name evidence="1" type="ORF">C8Q69DRAFT_504791</name>
</gene>
<protein>
    <submittedName>
        <fullName evidence="1">Uncharacterized protein</fullName>
    </submittedName>
</protein>
<comment type="caution">
    <text evidence="1">The sequence shown here is derived from an EMBL/GenBank/DDBJ whole genome shotgun (WGS) entry which is preliminary data.</text>
</comment>
<dbReference type="GeneID" id="39601909"/>
<dbReference type="Proteomes" id="UP000283841">
    <property type="component" value="Unassembled WGS sequence"/>
</dbReference>
<name>A0A443I251_BYSSP</name>
<reference evidence="1 2" key="1">
    <citation type="journal article" date="2018" name="Front. Microbiol.">
        <title>Genomic and genetic insights into a cosmopolitan fungus, Paecilomyces variotii (Eurotiales).</title>
        <authorList>
            <person name="Urquhart A.S."/>
            <person name="Mondo S.J."/>
            <person name="Makela M.R."/>
            <person name="Hane J.K."/>
            <person name="Wiebenga A."/>
            <person name="He G."/>
            <person name="Mihaltcheva S."/>
            <person name="Pangilinan J."/>
            <person name="Lipzen A."/>
            <person name="Barry K."/>
            <person name="de Vries R.P."/>
            <person name="Grigoriev I.V."/>
            <person name="Idnurm A."/>
        </authorList>
    </citation>
    <scope>NUCLEOTIDE SEQUENCE [LARGE SCALE GENOMIC DNA]</scope>
    <source>
        <strain evidence="1 2">CBS 101075</strain>
    </source>
</reference>
<keyword evidence="2" id="KW-1185">Reference proteome</keyword>
<organism evidence="1 2">
    <name type="scientific">Byssochlamys spectabilis</name>
    <name type="common">Paecilomyces variotii</name>
    <dbReference type="NCBI Taxonomy" id="264951"/>
    <lineage>
        <taxon>Eukaryota</taxon>
        <taxon>Fungi</taxon>
        <taxon>Dikarya</taxon>
        <taxon>Ascomycota</taxon>
        <taxon>Pezizomycotina</taxon>
        <taxon>Eurotiomycetes</taxon>
        <taxon>Eurotiomycetidae</taxon>
        <taxon>Eurotiales</taxon>
        <taxon>Thermoascaceae</taxon>
        <taxon>Paecilomyces</taxon>
    </lineage>
</organism>
<dbReference type="EMBL" id="RCNU01000002">
    <property type="protein sequence ID" value="RWQ98144.1"/>
    <property type="molecule type" value="Genomic_DNA"/>
</dbReference>
<evidence type="ECO:0000313" key="1">
    <source>
        <dbReference type="EMBL" id="RWQ98144.1"/>
    </source>
</evidence>
<dbReference type="AlphaFoldDB" id="A0A443I251"/>
<sequence length="217" mass="23714">MTGKRHHRTTSIASPCVAMLNLRSDHGHERAGDLSSERAVIVRGGLDPAPSILLVCVRFKGKAWSKNSRHDPYEAPRVSPAARFFSSNASAFSLCCRWNHHDRIVSESLVAISPCNFIVAVLDRSRSLRRDCRIQPTLCLGCLAQLVTAPDPIPTSHGRVELQSSSLSTSAFFGDREESFSSILTTPDESVGRADQRAPLRPRFTPADACSPPVLIP</sequence>
<evidence type="ECO:0000313" key="2">
    <source>
        <dbReference type="Proteomes" id="UP000283841"/>
    </source>
</evidence>
<accession>A0A443I251</accession>
<proteinExistence type="predicted"/>